<name>A0ACC1MKJ6_9HYPO</name>
<dbReference type="EMBL" id="JANJQO010002506">
    <property type="protein sequence ID" value="KAJ2966804.1"/>
    <property type="molecule type" value="Genomic_DNA"/>
</dbReference>
<gene>
    <name evidence="1" type="ORF">NQ176_g9975</name>
</gene>
<comment type="caution">
    <text evidence="1">The sequence shown here is derived from an EMBL/GenBank/DDBJ whole genome shotgun (WGS) entry which is preliminary data.</text>
</comment>
<organism evidence="1 2">
    <name type="scientific">Zarea fungicola</name>
    <dbReference type="NCBI Taxonomy" id="93591"/>
    <lineage>
        <taxon>Eukaryota</taxon>
        <taxon>Fungi</taxon>
        <taxon>Dikarya</taxon>
        <taxon>Ascomycota</taxon>
        <taxon>Pezizomycotina</taxon>
        <taxon>Sordariomycetes</taxon>
        <taxon>Hypocreomycetidae</taxon>
        <taxon>Hypocreales</taxon>
        <taxon>Cordycipitaceae</taxon>
        <taxon>Zarea</taxon>
    </lineage>
</organism>
<dbReference type="Proteomes" id="UP001143910">
    <property type="component" value="Unassembled WGS sequence"/>
</dbReference>
<proteinExistence type="predicted"/>
<sequence length="271" mass="30508">MPQTRSQKAAAAAGDFVAQAKASDECIVLKGWDHWLVTDADTVTTLQLRPSEYLTQGSKSIAPYWFVERLRNRAAISDFLRARTSIPVPVSRIETQDGGRMCLKTERVNNGITLLDFLLAKGNGPKRELAVRTVEKQLQEDIVPQLQALRSNTTGSVDPEIPFFPPFVVFGKDRRQWNRIVSETPEFVLCHTALDEQNIYIDPTTFKITAIDGWDCAGYFPLYFELPLLTLEAGADPFREAREQALAFFGLTQNDMRDDSRINPEAAQKLL</sequence>
<evidence type="ECO:0000313" key="2">
    <source>
        <dbReference type="Proteomes" id="UP001143910"/>
    </source>
</evidence>
<reference evidence="1" key="1">
    <citation type="submission" date="2022-08" db="EMBL/GenBank/DDBJ databases">
        <title>Genome Sequence of Lecanicillium fungicola.</title>
        <authorList>
            <person name="Buettner E."/>
        </authorList>
    </citation>
    <scope>NUCLEOTIDE SEQUENCE</scope>
    <source>
        <strain evidence="1">Babe33</strain>
    </source>
</reference>
<evidence type="ECO:0000313" key="1">
    <source>
        <dbReference type="EMBL" id="KAJ2966804.1"/>
    </source>
</evidence>
<protein>
    <submittedName>
        <fullName evidence="1">Uncharacterized protein</fullName>
    </submittedName>
</protein>
<accession>A0ACC1MKJ6</accession>
<keyword evidence="2" id="KW-1185">Reference proteome</keyword>